<accession>A0AAV8V193</accession>
<sequence>MNIVMQVYNTCVIEHIITPAKALLSEAENELMEEVRRLDQVHETESARLGGQIAFMNDLLISARQALDGGHTGSEHVDTPASMNAQEGELETQAYNQAKSPSQEK</sequence>
<reference evidence="2 3" key="1">
    <citation type="journal article" date="2023" name="Nat. Commun.">
        <title>Origin of minicircular mitochondrial genomes in red algae.</title>
        <authorList>
            <person name="Lee Y."/>
            <person name="Cho C.H."/>
            <person name="Lee Y.M."/>
            <person name="Park S.I."/>
            <person name="Yang J.H."/>
            <person name="West J.A."/>
            <person name="Bhattacharya D."/>
            <person name="Yoon H.S."/>
        </authorList>
    </citation>
    <scope>NUCLEOTIDE SEQUENCE [LARGE SCALE GENOMIC DNA]</scope>
    <source>
        <strain evidence="2 3">CCMP1338</strain>
        <tissue evidence="2">Whole cell</tissue>
    </source>
</reference>
<evidence type="ECO:0000313" key="3">
    <source>
        <dbReference type="Proteomes" id="UP001157974"/>
    </source>
</evidence>
<evidence type="ECO:0000313" key="2">
    <source>
        <dbReference type="EMBL" id="KAJ8908260.1"/>
    </source>
</evidence>
<dbReference type="EMBL" id="JAMWBK010000002">
    <property type="protein sequence ID" value="KAJ8908260.1"/>
    <property type="molecule type" value="Genomic_DNA"/>
</dbReference>
<evidence type="ECO:0000256" key="1">
    <source>
        <dbReference type="SAM" id="MobiDB-lite"/>
    </source>
</evidence>
<keyword evidence="3" id="KW-1185">Reference proteome</keyword>
<protein>
    <recommendedName>
        <fullName evidence="4">Mediator of RNA polymerase II transcription subunit 21</fullName>
    </recommendedName>
</protein>
<organism evidence="2 3">
    <name type="scientific">Rhodosorus marinus</name>
    <dbReference type="NCBI Taxonomy" id="101924"/>
    <lineage>
        <taxon>Eukaryota</taxon>
        <taxon>Rhodophyta</taxon>
        <taxon>Stylonematophyceae</taxon>
        <taxon>Stylonematales</taxon>
        <taxon>Stylonemataceae</taxon>
        <taxon>Rhodosorus</taxon>
    </lineage>
</organism>
<evidence type="ECO:0008006" key="4">
    <source>
        <dbReference type="Google" id="ProtNLM"/>
    </source>
</evidence>
<feature type="region of interest" description="Disordered" evidence="1">
    <location>
        <begin position="67"/>
        <end position="105"/>
    </location>
</feature>
<feature type="compositionally biased region" description="Polar residues" evidence="1">
    <location>
        <begin position="93"/>
        <end position="105"/>
    </location>
</feature>
<dbReference type="AlphaFoldDB" id="A0AAV8V193"/>
<proteinExistence type="predicted"/>
<gene>
    <name evidence="2" type="ORF">NDN08_008351</name>
</gene>
<dbReference type="Proteomes" id="UP001157974">
    <property type="component" value="Unassembled WGS sequence"/>
</dbReference>
<comment type="caution">
    <text evidence="2">The sequence shown here is derived from an EMBL/GenBank/DDBJ whole genome shotgun (WGS) entry which is preliminary data.</text>
</comment>
<name>A0AAV8V193_9RHOD</name>